<dbReference type="Proteomes" id="UP000765509">
    <property type="component" value="Unassembled WGS sequence"/>
</dbReference>
<dbReference type="AlphaFoldDB" id="A0A9Q3DN19"/>
<keyword evidence="2" id="KW-1185">Reference proteome</keyword>
<sequence>MHLYFGARKGNLWWHSRHAPLSDSTQYLVQAINQLTQLAGDFNTTIFCDIQAPVQVSLDNKSQKHMRYLDHAFFFVNNMIHKYGIKVTWVKTGDMLADTLTKRLLGPSLLRSLPFLGANGR</sequence>
<evidence type="ECO:0000313" key="2">
    <source>
        <dbReference type="Proteomes" id="UP000765509"/>
    </source>
</evidence>
<accession>A0A9Q3DN19</accession>
<evidence type="ECO:0008006" key="3">
    <source>
        <dbReference type="Google" id="ProtNLM"/>
    </source>
</evidence>
<name>A0A9Q3DN19_9BASI</name>
<evidence type="ECO:0000313" key="1">
    <source>
        <dbReference type="EMBL" id="MBW0502832.1"/>
    </source>
</evidence>
<protein>
    <recommendedName>
        <fullName evidence="3">Reverse transcriptase domain-containing protein</fullName>
    </recommendedName>
</protein>
<organism evidence="1 2">
    <name type="scientific">Austropuccinia psidii MF-1</name>
    <dbReference type="NCBI Taxonomy" id="1389203"/>
    <lineage>
        <taxon>Eukaryota</taxon>
        <taxon>Fungi</taxon>
        <taxon>Dikarya</taxon>
        <taxon>Basidiomycota</taxon>
        <taxon>Pucciniomycotina</taxon>
        <taxon>Pucciniomycetes</taxon>
        <taxon>Pucciniales</taxon>
        <taxon>Sphaerophragmiaceae</taxon>
        <taxon>Austropuccinia</taxon>
    </lineage>
</organism>
<dbReference type="EMBL" id="AVOT02017029">
    <property type="protein sequence ID" value="MBW0502832.1"/>
    <property type="molecule type" value="Genomic_DNA"/>
</dbReference>
<proteinExistence type="predicted"/>
<reference evidence="1" key="1">
    <citation type="submission" date="2021-03" db="EMBL/GenBank/DDBJ databases">
        <title>Draft genome sequence of rust myrtle Austropuccinia psidii MF-1, a brazilian biotype.</title>
        <authorList>
            <person name="Quecine M.C."/>
            <person name="Pachon D.M.R."/>
            <person name="Bonatelli M.L."/>
            <person name="Correr F.H."/>
            <person name="Franceschini L.M."/>
            <person name="Leite T.F."/>
            <person name="Margarido G.R.A."/>
            <person name="Almeida C.A."/>
            <person name="Ferrarezi J.A."/>
            <person name="Labate C.A."/>
        </authorList>
    </citation>
    <scope>NUCLEOTIDE SEQUENCE</scope>
    <source>
        <strain evidence="1">MF-1</strain>
    </source>
</reference>
<comment type="caution">
    <text evidence="1">The sequence shown here is derived from an EMBL/GenBank/DDBJ whole genome shotgun (WGS) entry which is preliminary data.</text>
</comment>
<gene>
    <name evidence="1" type="ORF">O181_042547</name>
</gene>